<dbReference type="EMBL" id="LR862129">
    <property type="protein sequence ID" value="CAD1817109.1"/>
    <property type="molecule type" value="Genomic_DNA"/>
</dbReference>
<dbReference type="AlphaFoldDB" id="A0A6V7NEV7"/>
<reference evidence="1" key="1">
    <citation type="submission" date="2020-07" db="EMBL/GenBank/DDBJ databases">
        <authorList>
            <person name="Lin J."/>
        </authorList>
    </citation>
    <scope>NUCLEOTIDE SEQUENCE</scope>
</reference>
<gene>
    <name evidence="1" type="ORF">CB5_LOCUS320</name>
</gene>
<proteinExistence type="predicted"/>
<evidence type="ECO:0000313" key="1">
    <source>
        <dbReference type="EMBL" id="CAD1817109.1"/>
    </source>
</evidence>
<accession>A0A6V7NEV7</accession>
<organism evidence="1">
    <name type="scientific">Ananas comosus var. bracteatus</name>
    <name type="common">red pineapple</name>
    <dbReference type="NCBI Taxonomy" id="296719"/>
    <lineage>
        <taxon>Eukaryota</taxon>
        <taxon>Viridiplantae</taxon>
        <taxon>Streptophyta</taxon>
        <taxon>Embryophyta</taxon>
        <taxon>Tracheophyta</taxon>
        <taxon>Spermatophyta</taxon>
        <taxon>Magnoliopsida</taxon>
        <taxon>Liliopsida</taxon>
        <taxon>Poales</taxon>
        <taxon>Bromeliaceae</taxon>
        <taxon>Bromelioideae</taxon>
        <taxon>Ananas</taxon>
    </lineage>
</organism>
<name>A0A6V7NEV7_ANACO</name>
<protein>
    <submittedName>
        <fullName evidence="1">Uncharacterized protein</fullName>
    </submittedName>
</protein>
<sequence length="102" mass="11406">MELREDLSFEEQPLRILAREVKRLRNREISYVKRAVYRYGSDGCTGTAIDFGRFSANPRLGLGVFVEGVPVRGPVYRYAVQILSKPSTQGEARDRGKGIASG</sequence>